<feature type="transmembrane region" description="Helical" evidence="1">
    <location>
        <begin position="35"/>
        <end position="53"/>
    </location>
</feature>
<feature type="transmembrane region" description="Helical" evidence="1">
    <location>
        <begin position="59"/>
        <end position="79"/>
    </location>
</feature>
<accession>A0A1M7QXI8</accession>
<evidence type="ECO:0008006" key="4">
    <source>
        <dbReference type="Google" id="ProtNLM"/>
    </source>
</evidence>
<dbReference type="InterPro" id="IPR058247">
    <property type="entry name" value="DUF1453"/>
</dbReference>
<keyword evidence="3" id="KW-1185">Reference proteome</keyword>
<reference evidence="3" key="1">
    <citation type="submission" date="2016-11" db="EMBL/GenBank/DDBJ databases">
        <authorList>
            <person name="Varghese N."/>
            <person name="Submissions S."/>
        </authorList>
    </citation>
    <scope>NUCLEOTIDE SEQUENCE [LARGE SCALE GENOMIC DNA]</scope>
    <source>
        <strain evidence="3">Sac-22</strain>
    </source>
</reference>
<name>A0A1M7QXI8_9BURK</name>
<keyword evidence="1" id="KW-0472">Membrane</keyword>
<keyword evidence="1" id="KW-0812">Transmembrane</keyword>
<gene>
    <name evidence="2" type="ORF">SAMN05192549_108169</name>
</gene>
<sequence length="177" mass="20144">MEMTTLVLLLLVPLAVWRIYSRLKIVLGRTRSELWRHYATLAVMVVMLLAVTVQVLGNWTALAALLAGAVVGGLLGQRNMKLSRLENRPEGFFYTQNRKLALLVCMLFISRLIYRLFEAYLHMHNGLPLDPDFLGNPISSWLFGLLGGFYGVYAGLLVQWRRSQKPVPRPVDIFDIK</sequence>
<dbReference type="Pfam" id="PF07301">
    <property type="entry name" value="DUF1453"/>
    <property type="match status" value="1"/>
</dbReference>
<dbReference type="EMBL" id="FRCX01000008">
    <property type="protein sequence ID" value="SHN36400.1"/>
    <property type="molecule type" value="Genomic_DNA"/>
</dbReference>
<evidence type="ECO:0000313" key="2">
    <source>
        <dbReference type="EMBL" id="SHN36400.1"/>
    </source>
</evidence>
<feature type="transmembrane region" description="Helical" evidence="1">
    <location>
        <begin position="6"/>
        <end position="23"/>
    </location>
</feature>
<feature type="transmembrane region" description="Helical" evidence="1">
    <location>
        <begin position="141"/>
        <end position="160"/>
    </location>
</feature>
<dbReference type="STRING" id="551987.SAMN05192549_108169"/>
<dbReference type="OrthoDB" id="8703297at2"/>
<evidence type="ECO:0000256" key="1">
    <source>
        <dbReference type="SAM" id="Phobius"/>
    </source>
</evidence>
<evidence type="ECO:0000313" key="3">
    <source>
        <dbReference type="Proteomes" id="UP000184339"/>
    </source>
</evidence>
<feature type="transmembrane region" description="Helical" evidence="1">
    <location>
        <begin position="100"/>
        <end position="121"/>
    </location>
</feature>
<protein>
    <recommendedName>
        <fullName evidence="4">DUF1453 domain-containing protein</fullName>
    </recommendedName>
</protein>
<keyword evidence="1" id="KW-1133">Transmembrane helix</keyword>
<dbReference type="RefSeq" id="WP_072786951.1">
    <property type="nucleotide sequence ID" value="NZ_FRCX01000008.1"/>
</dbReference>
<proteinExistence type="predicted"/>
<dbReference type="Proteomes" id="UP000184339">
    <property type="component" value="Unassembled WGS sequence"/>
</dbReference>
<organism evidence="2 3">
    <name type="scientific">Duganella sacchari</name>
    <dbReference type="NCBI Taxonomy" id="551987"/>
    <lineage>
        <taxon>Bacteria</taxon>
        <taxon>Pseudomonadati</taxon>
        <taxon>Pseudomonadota</taxon>
        <taxon>Betaproteobacteria</taxon>
        <taxon>Burkholderiales</taxon>
        <taxon>Oxalobacteraceae</taxon>
        <taxon>Telluria group</taxon>
        <taxon>Duganella</taxon>
    </lineage>
</organism>
<dbReference type="AlphaFoldDB" id="A0A1M7QXI8"/>